<dbReference type="Pfam" id="PF08284">
    <property type="entry name" value="RVP_2"/>
    <property type="match status" value="1"/>
</dbReference>
<proteinExistence type="predicted"/>
<evidence type="ECO:0000313" key="2">
    <source>
        <dbReference type="Proteomes" id="UP001497516"/>
    </source>
</evidence>
<protein>
    <submittedName>
        <fullName evidence="1">Uncharacterized protein</fullName>
    </submittedName>
</protein>
<gene>
    <name evidence="1" type="ORF">LTRI10_LOCUS20351</name>
</gene>
<dbReference type="Proteomes" id="UP001497516">
    <property type="component" value="Chromosome 3"/>
</dbReference>
<dbReference type="SUPFAM" id="SSF50630">
    <property type="entry name" value="Acid proteases"/>
    <property type="match status" value="1"/>
</dbReference>
<name>A0AAV2DZ43_9ROSI</name>
<keyword evidence="2" id="KW-1185">Reference proteome</keyword>
<sequence>MHCRRQADLCFNCDEKFAPTQRCAKPWLMMLLDEEDDDTSDDVKVLLKAITCQIGSQTMRVWASVGHSKLIILIDSGSTHNFISTKAADALHLPGLPISPSNIKITDGAPLQCKGKHEDVLLKIEGTKFPVTLFVVPLAGLDIILGIQWLETLGTQRN</sequence>
<dbReference type="CDD" id="cd00303">
    <property type="entry name" value="retropepsin_like"/>
    <property type="match status" value="1"/>
</dbReference>
<evidence type="ECO:0000313" key="1">
    <source>
        <dbReference type="EMBL" id="CAL1378797.1"/>
    </source>
</evidence>
<dbReference type="Gene3D" id="2.40.70.10">
    <property type="entry name" value="Acid Proteases"/>
    <property type="match status" value="1"/>
</dbReference>
<dbReference type="EMBL" id="OZ034816">
    <property type="protein sequence ID" value="CAL1378797.1"/>
    <property type="molecule type" value="Genomic_DNA"/>
</dbReference>
<organism evidence="1 2">
    <name type="scientific">Linum trigynum</name>
    <dbReference type="NCBI Taxonomy" id="586398"/>
    <lineage>
        <taxon>Eukaryota</taxon>
        <taxon>Viridiplantae</taxon>
        <taxon>Streptophyta</taxon>
        <taxon>Embryophyta</taxon>
        <taxon>Tracheophyta</taxon>
        <taxon>Spermatophyta</taxon>
        <taxon>Magnoliopsida</taxon>
        <taxon>eudicotyledons</taxon>
        <taxon>Gunneridae</taxon>
        <taxon>Pentapetalae</taxon>
        <taxon>rosids</taxon>
        <taxon>fabids</taxon>
        <taxon>Malpighiales</taxon>
        <taxon>Linaceae</taxon>
        <taxon>Linum</taxon>
    </lineage>
</organism>
<reference evidence="1 2" key="1">
    <citation type="submission" date="2024-04" db="EMBL/GenBank/DDBJ databases">
        <authorList>
            <person name="Fracassetti M."/>
        </authorList>
    </citation>
    <scope>NUCLEOTIDE SEQUENCE [LARGE SCALE GENOMIC DNA]</scope>
</reference>
<accession>A0AAV2DZ43</accession>
<dbReference type="AlphaFoldDB" id="A0AAV2DZ43"/>
<dbReference type="InterPro" id="IPR021109">
    <property type="entry name" value="Peptidase_aspartic_dom_sf"/>
</dbReference>